<dbReference type="AlphaFoldDB" id="A0A9Q1M053"/>
<keyword evidence="2" id="KW-1185">Reference proteome</keyword>
<dbReference type="OrthoDB" id="2107747at2759"/>
<evidence type="ECO:0000313" key="1">
    <source>
        <dbReference type="EMBL" id="KAJ8548977.1"/>
    </source>
</evidence>
<evidence type="ECO:0008006" key="3">
    <source>
        <dbReference type="Google" id="ProtNLM"/>
    </source>
</evidence>
<organism evidence="1 2">
    <name type="scientific">Anisodus acutangulus</name>
    <dbReference type="NCBI Taxonomy" id="402998"/>
    <lineage>
        <taxon>Eukaryota</taxon>
        <taxon>Viridiplantae</taxon>
        <taxon>Streptophyta</taxon>
        <taxon>Embryophyta</taxon>
        <taxon>Tracheophyta</taxon>
        <taxon>Spermatophyta</taxon>
        <taxon>Magnoliopsida</taxon>
        <taxon>eudicotyledons</taxon>
        <taxon>Gunneridae</taxon>
        <taxon>Pentapetalae</taxon>
        <taxon>asterids</taxon>
        <taxon>lamiids</taxon>
        <taxon>Solanales</taxon>
        <taxon>Solanaceae</taxon>
        <taxon>Solanoideae</taxon>
        <taxon>Hyoscyameae</taxon>
        <taxon>Anisodus</taxon>
    </lineage>
</organism>
<dbReference type="Pfam" id="PF14299">
    <property type="entry name" value="PP2"/>
    <property type="match status" value="1"/>
</dbReference>
<dbReference type="Proteomes" id="UP001152561">
    <property type="component" value="Unassembled WGS sequence"/>
</dbReference>
<protein>
    <recommendedName>
        <fullName evidence="3">Protein PHLOEM PROTEIN 2-LIKE A9-like</fullName>
    </recommendedName>
</protein>
<reference evidence="2" key="1">
    <citation type="journal article" date="2023" name="Proc. Natl. Acad. Sci. U.S.A.">
        <title>Genomic and structural basis for evolution of tropane alkaloid biosynthesis.</title>
        <authorList>
            <person name="Wanga Y.-J."/>
            <person name="Taina T."/>
            <person name="Yua J.-Y."/>
            <person name="Lia J."/>
            <person name="Xua B."/>
            <person name="Chenc J."/>
            <person name="D'Auriad J.C."/>
            <person name="Huanga J.-P."/>
            <person name="Huanga S.-X."/>
        </authorList>
    </citation>
    <scope>NUCLEOTIDE SEQUENCE [LARGE SCALE GENOMIC DNA]</scope>
    <source>
        <strain evidence="2">cv. KIB-2019</strain>
    </source>
</reference>
<comment type="caution">
    <text evidence="1">The sequence shown here is derived from an EMBL/GenBank/DDBJ whole genome shotgun (WGS) entry which is preliminary data.</text>
</comment>
<accession>A0A9Q1M053</accession>
<dbReference type="InterPro" id="IPR025886">
    <property type="entry name" value="PP2-like"/>
</dbReference>
<dbReference type="PANTHER" id="PTHR48478:SF1">
    <property type="entry name" value="LECTIN-LIKE"/>
    <property type="match status" value="1"/>
</dbReference>
<evidence type="ECO:0000313" key="2">
    <source>
        <dbReference type="Proteomes" id="UP001152561"/>
    </source>
</evidence>
<dbReference type="PANTHER" id="PTHR48478">
    <property type="entry name" value="LECTIN-LIKE"/>
    <property type="match status" value="1"/>
</dbReference>
<gene>
    <name evidence="1" type="ORF">K7X08_032340</name>
</gene>
<dbReference type="InterPro" id="IPR052147">
    <property type="entry name" value="PP2-like/Lectin"/>
</dbReference>
<name>A0A9Q1M053_9SOLA</name>
<dbReference type="GO" id="GO:0030246">
    <property type="term" value="F:carbohydrate binding"/>
    <property type="evidence" value="ECO:0007669"/>
    <property type="project" value="InterPro"/>
</dbReference>
<sequence>MDTNSHFEGNHESVGVENGFEIYPAALNIIWGKDARYWKLPEGKSPATLVQVSWLEVTGWCDKVEPGTTYDIKFEVKLTSDAFGFNELPIYFMAKYGKKNIWKKIYLTKDANADSDGLYLIPKNLTITTDKDIYDDNKLCFGLYEVWSGKWKGGLIIQKVLIQKMED</sequence>
<proteinExistence type="predicted"/>
<dbReference type="EMBL" id="JAJAGQ010000011">
    <property type="protein sequence ID" value="KAJ8548977.1"/>
    <property type="molecule type" value="Genomic_DNA"/>
</dbReference>